<proteinExistence type="predicted"/>
<dbReference type="AlphaFoldDB" id="A0A3B6ERN3"/>
<dbReference type="SUPFAM" id="SSF81383">
    <property type="entry name" value="F-box domain"/>
    <property type="match status" value="1"/>
</dbReference>
<evidence type="ECO:0008006" key="6">
    <source>
        <dbReference type="Google" id="ProtNLM"/>
    </source>
</evidence>
<dbReference type="InterPro" id="IPR036047">
    <property type="entry name" value="F-box-like_dom_sf"/>
</dbReference>
<dbReference type="Gramene" id="TraesJUL3A03G01520670.1">
    <property type="protein sequence ID" value="TraesJUL3A03G01520670.1.CDS1"/>
    <property type="gene ID" value="TraesJUL3A03G01520670"/>
</dbReference>
<dbReference type="InterPro" id="IPR001810">
    <property type="entry name" value="F-box_dom"/>
</dbReference>
<dbReference type="Gramene" id="TraesCS3A02G487100.1">
    <property type="protein sequence ID" value="TraesCS3A02G487100.1.cds1"/>
    <property type="gene ID" value="TraesCS3A02G487100"/>
</dbReference>
<dbReference type="Gramene" id="TraesCS3A03G1143200.1">
    <property type="protein sequence ID" value="TraesCS3A03G1143200.1.CDS1"/>
    <property type="gene ID" value="TraesCS3A03G1143200"/>
</dbReference>
<evidence type="ECO:0000256" key="1">
    <source>
        <dbReference type="SAM" id="MobiDB-lite"/>
    </source>
</evidence>
<dbReference type="EnsemblPlants" id="TraesCS3A02G487100.1">
    <property type="protein sequence ID" value="TraesCS3A02G487100.1.cds1"/>
    <property type="gene ID" value="TraesCS3A02G487100"/>
</dbReference>
<dbReference type="Gramene" id="TraesLAC3A03G01452070.1">
    <property type="protein sequence ID" value="TraesLAC3A03G01452070.1.CDS1"/>
    <property type="gene ID" value="TraesLAC3A03G01452070"/>
</dbReference>
<feature type="domain" description="F-box associated beta-propeller type 3" evidence="2">
    <location>
        <begin position="116"/>
        <end position="306"/>
    </location>
</feature>
<feature type="region of interest" description="Disordered" evidence="1">
    <location>
        <begin position="1"/>
        <end position="23"/>
    </location>
</feature>
<accession>A0A3B6ERN3</accession>
<dbReference type="Proteomes" id="UP000019116">
    <property type="component" value="Chromosome 3A"/>
</dbReference>
<dbReference type="Gramene" id="TraesLDM3A03G01508290.1">
    <property type="protein sequence ID" value="TraesLDM3A03G01508290.1.CDS1"/>
    <property type="gene ID" value="TraesLDM3A03G01508290"/>
</dbReference>
<dbReference type="InterPro" id="IPR013187">
    <property type="entry name" value="F-box-assoc_dom_typ3"/>
</dbReference>
<dbReference type="Pfam" id="PF08268">
    <property type="entry name" value="FBA_3"/>
    <property type="match status" value="1"/>
</dbReference>
<feature type="domain" description="F-box" evidence="3">
    <location>
        <begin position="29"/>
        <end position="68"/>
    </location>
</feature>
<organism evidence="4">
    <name type="scientific">Triticum aestivum</name>
    <name type="common">Wheat</name>
    <dbReference type="NCBI Taxonomy" id="4565"/>
    <lineage>
        <taxon>Eukaryota</taxon>
        <taxon>Viridiplantae</taxon>
        <taxon>Streptophyta</taxon>
        <taxon>Embryophyta</taxon>
        <taxon>Tracheophyta</taxon>
        <taxon>Spermatophyta</taxon>
        <taxon>Magnoliopsida</taxon>
        <taxon>Liliopsida</taxon>
        <taxon>Poales</taxon>
        <taxon>Poaceae</taxon>
        <taxon>BOP clade</taxon>
        <taxon>Pooideae</taxon>
        <taxon>Triticodae</taxon>
        <taxon>Triticeae</taxon>
        <taxon>Triticinae</taxon>
        <taxon>Triticum</taxon>
    </lineage>
</organism>
<dbReference type="Gramene" id="TraesMAC3A03G01506330.1">
    <property type="protein sequence ID" value="TraesMAC3A03G01506330.1.CDS1"/>
    <property type="gene ID" value="TraesMAC3A03G01506330"/>
</dbReference>
<reference evidence="4" key="1">
    <citation type="submission" date="2018-08" db="EMBL/GenBank/DDBJ databases">
        <authorList>
            <person name="Rossello M."/>
        </authorList>
    </citation>
    <scope>NUCLEOTIDE SEQUENCE [LARGE SCALE GENOMIC DNA]</scope>
    <source>
        <strain evidence="4">cv. Chinese Spring</strain>
    </source>
</reference>
<protein>
    <recommendedName>
        <fullName evidence="6">F-box domain-containing protein</fullName>
    </recommendedName>
</protein>
<dbReference type="Gene3D" id="1.20.1280.50">
    <property type="match status" value="1"/>
</dbReference>
<dbReference type="Gramene" id="TraesROB_scaffold_080195_01G000200.1">
    <property type="protein sequence ID" value="TraesROB_scaffold_080195_01G000200.1"/>
    <property type="gene ID" value="TraesROB_scaffold_080195_01G000200"/>
</dbReference>
<name>A0A3B6ERN3_WHEAT</name>
<evidence type="ECO:0000313" key="4">
    <source>
        <dbReference type="EnsemblPlants" id="TraesCS3A02G487100.1.cds1"/>
    </source>
</evidence>
<dbReference type="Gramene" id="TraesCAD_scaffold_058455_01G000100.1">
    <property type="protein sequence ID" value="TraesCAD_scaffold_058455_01G000100.1"/>
    <property type="gene ID" value="TraesCAD_scaffold_058455_01G000100"/>
</dbReference>
<dbReference type="Gramene" id="TraesSTA3A03G01499720.1">
    <property type="protein sequence ID" value="TraesSTA3A03G01499720.1.CDS1"/>
    <property type="gene ID" value="TraesSTA3A03G01499720"/>
</dbReference>
<keyword evidence="5" id="KW-1185">Reference proteome</keyword>
<gene>
    <name evidence="4" type="primary">LOC123059383</name>
</gene>
<reference evidence="4" key="2">
    <citation type="submission" date="2018-10" db="UniProtKB">
        <authorList>
            <consortium name="EnsemblPlants"/>
        </authorList>
    </citation>
    <scope>IDENTIFICATION</scope>
</reference>
<dbReference type="Gramene" id="TraesCLE_scaffold_078965_01G000100.1">
    <property type="protein sequence ID" value="TraesCLE_scaffold_078965_01G000100.1"/>
    <property type="gene ID" value="TraesCLE_scaffold_078965_01G000100"/>
</dbReference>
<dbReference type="RefSeq" id="XP_044337900.1">
    <property type="nucleotide sequence ID" value="XM_044481965.1"/>
</dbReference>
<dbReference type="InterPro" id="IPR050796">
    <property type="entry name" value="SCF_F-box_component"/>
</dbReference>
<dbReference type="InterPro" id="IPR017451">
    <property type="entry name" value="F-box-assoc_interact_dom"/>
</dbReference>
<sequence length="315" mass="35767">MAGGGAGSVVNEPPRRRRRDRAAVPAPIPDEVVQWEILVHVPAKELLRCRAACRSWRRLASDAAFLMAHHRRQPSLPLVFFRTRSNDYATHAVVDALGIRRTPAARRPVLGFDDYNKSHRSFTIHASCDGLLLLSLSNHRFYICNPATRQWLQLPDLTGGSVAALYPHRPSGDYRVLFWKYPDNKSCRVAYYVLTISSFQGQQRCIGLPVASPSMNKDRSWWHLQASEHPPLLLHGCLHWHAFNRKIVIFDTVAESFSWVQSPTATSLAHLLQMDGMLGNGCIDTAAMPAKTWVLEDYEAEVWSSKYGRNCRRRR</sequence>
<dbReference type="STRING" id="4565.A0A3B6ERN3"/>
<dbReference type="OrthoDB" id="605570at2759"/>
<evidence type="ECO:0000259" key="3">
    <source>
        <dbReference type="Pfam" id="PF12937"/>
    </source>
</evidence>
<dbReference type="NCBIfam" id="TIGR01640">
    <property type="entry name" value="F_box_assoc_1"/>
    <property type="match status" value="1"/>
</dbReference>
<dbReference type="Pfam" id="PF12937">
    <property type="entry name" value="F-box-like"/>
    <property type="match status" value="1"/>
</dbReference>
<dbReference type="PANTHER" id="PTHR31672:SF2">
    <property type="entry name" value="F-BOX DOMAIN-CONTAINING PROTEIN"/>
    <property type="match status" value="1"/>
</dbReference>
<evidence type="ECO:0000259" key="2">
    <source>
        <dbReference type="Pfam" id="PF08268"/>
    </source>
</evidence>
<evidence type="ECO:0000313" key="5">
    <source>
        <dbReference type="Proteomes" id="UP000019116"/>
    </source>
</evidence>
<dbReference type="Gramene" id="TraesARI3A03G01529500.1">
    <property type="protein sequence ID" value="TraesARI3A03G01529500.1.CDS1"/>
    <property type="gene ID" value="TraesARI3A03G01529500"/>
</dbReference>
<dbReference type="GeneID" id="123059383"/>
<dbReference type="PANTHER" id="PTHR31672">
    <property type="entry name" value="BNACNNG10540D PROTEIN"/>
    <property type="match status" value="1"/>
</dbReference>